<dbReference type="AlphaFoldDB" id="A0A347VTF5"/>
<evidence type="ECO:0000313" key="2">
    <source>
        <dbReference type="EMBL" id="MWV69562.1"/>
    </source>
</evidence>
<dbReference type="RefSeq" id="WP_034570258.1">
    <property type="nucleotide sequence ID" value="NZ_JRMP02000008.1"/>
</dbReference>
<dbReference type="EMBL" id="QBIU01000001">
    <property type="protein sequence ID" value="MWV69562.1"/>
    <property type="molecule type" value="Genomic_DNA"/>
</dbReference>
<keyword evidence="1" id="KW-1133">Transmembrane helix</keyword>
<evidence type="ECO:0000313" key="5">
    <source>
        <dbReference type="Proteomes" id="UP000477070"/>
    </source>
</evidence>
<reference evidence="2 5" key="4">
    <citation type="submission" date="2019-12" db="EMBL/GenBank/DDBJ databases">
        <title>Multi-Generational Helicobacter saguini Isolates.</title>
        <authorList>
            <person name="Mannion A."/>
            <person name="Shen Z."/>
            <person name="Fox J.G."/>
        </authorList>
    </citation>
    <scope>NUCLEOTIDE SEQUENCE [LARGE SCALE GENOMIC DNA]</scope>
    <source>
        <strain evidence="2">16-048</strain>
        <strain evidence="5">16-048 (F4)</strain>
    </source>
</reference>
<evidence type="ECO:0000313" key="3">
    <source>
        <dbReference type="EMBL" id="TLD94281.1"/>
    </source>
</evidence>
<accession>A0A347VTF5</accession>
<gene>
    <name evidence="2" type="ORF">DCO61_05950</name>
    <name evidence="3" type="ORF">LS64_006030</name>
</gene>
<comment type="caution">
    <text evidence="3">The sequence shown here is derived from an EMBL/GenBank/DDBJ whole genome shotgun (WGS) entry which is preliminary data.</text>
</comment>
<reference evidence="3 4" key="1">
    <citation type="journal article" date="2014" name="Genome Announc.">
        <title>Draft genome sequences of eight enterohepatic helicobacter species isolated from both laboratory and wild rodents.</title>
        <authorList>
            <person name="Sheh A."/>
            <person name="Shen Z."/>
            <person name="Fox J.G."/>
        </authorList>
    </citation>
    <scope>NUCLEOTIDE SEQUENCE [LARGE SCALE GENOMIC DNA]</scope>
    <source>
        <strain evidence="3 4">MIT 97-6194</strain>
    </source>
</reference>
<keyword evidence="1" id="KW-0472">Membrane</keyword>
<name>A0A347VTF5_9HELI</name>
<keyword evidence="1" id="KW-0812">Transmembrane</keyword>
<feature type="transmembrane region" description="Helical" evidence="1">
    <location>
        <begin position="33"/>
        <end position="53"/>
    </location>
</feature>
<evidence type="ECO:0000313" key="4">
    <source>
        <dbReference type="Proteomes" id="UP000029714"/>
    </source>
</evidence>
<proteinExistence type="predicted"/>
<protein>
    <submittedName>
        <fullName evidence="3">Uncharacterized protein</fullName>
    </submittedName>
</protein>
<dbReference type="OrthoDB" id="5361811at2"/>
<reference evidence="3 4" key="2">
    <citation type="journal article" date="2016" name="Infect. Immun.">
        <title>Helicobacter saguini, a Novel Helicobacter Isolated from Cotton-Top Tamarins with Ulcerative Colitis, Has Proinflammatory Properties and Induces Typhlocolitis and Dysplasia in Gnotobiotic IL-10-/- Mice.</title>
        <authorList>
            <person name="Shen Z."/>
            <person name="Mannion A."/>
            <person name="Whary M.T."/>
            <person name="Muthupalani S."/>
            <person name="Sheh A."/>
            <person name="Feng Y."/>
            <person name="Gong G."/>
            <person name="Vandamme P."/>
            <person name="Holcombe H.R."/>
            <person name="Paster B.J."/>
            <person name="Fox J.G."/>
        </authorList>
    </citation>
    <scope>NUCLEOTIDE SEQUENCE [LARGE SCALE GENOMIC DNA]</scope>
    <source>
        <strain evidence="3 4">MIT 97-6194</strain>
    </source>
</reference>
<dbReference type="Proteomes" id="UP000029714">
    <property type="component" value="Unassembled WGS sequence"/>
</dbReference>
<dbReference type="EMBL" id="JRMP02000008">
    <property type="protein sequence ID" value="TLD94281.1"/>
    <property type="molecule type" value="Genomic_DNA"/>
</dbReference>
<keyword evidence="4" id="KW-1185">Reference proteome</keyword>
<dbReference type="Proteomes" id="UP000477070">
    <property type="component" value="Unassembled WGS sequence"/>
</dbReference>
<reference evidence="3" key="3">
    <citation type="submission" date="2018-04" db="EMBL/GenBank/DDBJ databases">
        <authorList>
            <person name="Sheh A."/>
            <person name="Shen Z."/>
            <person name="Mannion A.J."/>
            <person name="Fox J.G."/>
        </authorList>
    </citation>
    <scope>NUCLEOTIDE SEQUENCE</scope>
    <source>
        <strain evidence="3">MIT 97-6194</strain>
    </source>
</reference>
<organism evidence="3 4">
    <name type="scientific">Helicobacter saguini</name>
    <dbReference type="NCBI Taxonomy" id="1548018"/>
    <lineage>
        <taxon>Bacteria</taxon>
        <taxon>Pseudomonadati</taxon>
        <taxon>Campylobacterota</taxon>
        <taxon>Epsilonproteobacteria</taxon>
        <taxon>Campylobacterales</taxon>
        <taxon>Helicobacteraceae</taxon>
        <taxon>Helicobacter</taxon>
    </lineage>
</organism>
<evidence type="ECO:0000256" key="1">
    <source>
        <dbReference type="SAM" id="Phobius"/>
    </source>
</evidence>
<sequence>MNHKQQIKNLRDNAELAWAAYGYFDLFLEFKNTYFWILNYTFLIYNIVIHALLKLKKASLENCY</sequence>